<dbReference type="InterPro" id="IPR040198">
    <property type="entry name" value="Fido_containing"/>
</dbReference>
<keyword evidence="2" id="KW-0547">Nucleotide-binding</keyword>
<dbReference type="PROSITE" id="PS51459">
    <property type="entry name" value="FIDO"/>
    <property type="match status" value="1"/>
</dbReference>
<gene>
    <name evidence="5" type="ORF">HS961_09100</name>
</gene>
<reference evidence="5 6" key="1">
    <citation type="journal article" date="2020" name="G3 (Bethesda)">
        <title>CeMbio - The Caenorhabditis elegans Microbiome Resource.</title>
        <authorList>
            <person name="Dirksen P."/>
            <person name="Assie A."/>
            <person name="Zimmermann J."/>
            <person name="Zhang F."/>
            <person name="Tietje A.M."/>
            <person name="Marsh S.A."/>
            <person name="Felix M.A."/>
            <person name="Shapira M."/>
            <person name="Kaleta C."/>
            <person name="Schulenburg H."/>
            <person name="Samuel B."/>
        </authorList>
    </citation>
    <scope>NUCLEOTIDE SEQUENCE [LARGE SCALE GENOMIC DNA]</scope>
    <source>
        <strain evidence="5 6">BIGb0172</strain>
    </source>
</reference>
<evidence type="ECO:0000256" key="3">
    <source>
        <dbReference type="PIRSR" id="PIRSR640198-3"/>
    </source>
</evidence>
<dbReference type="PANTHER" id="PTHR13504">
    <property type="entry name" value="FIDO DOMAIN-CONTAINING PROTEIN DDB_G0283145"/>
    <property type="match status" value="1"/>
</dbReference>
<feature type="site" description="Important for autoinhibition of adenylyltransferase activity" evidence="3">
    <location>
        <position position="63"/>
    </location>
</feature>
<dbReference type="AlphaFoldDB" id="A0A7G5EG58"/>
<dbReference type="EMBL" id="CP058554">
    <property type="protein sequence ID" value="QMV72983.1"/>
    <property type="molecule type" value="Genomic_DNA"/>
</dbReference>
<evidence type="ECO:0000259" key="4">
    <source>
        <dbReference type="PROSITE" id="PS51459"/>
    </source>
</evidence>
<dbReference type="SUPFAM" id="SSF140931">
    <property type="entry name" value="Fic-like"/>
    <property type="match status" value="1"/>
</dbReference>
<evidence type="ECO:0000256" key="1">
    <source>
        <dbReference type="PIRSR" id="PIRSR640198-1"/>
    </source>
</evidence>
<organism evidence="5 6">
    <name type="scientific">Comamonas piscis</name>
    <dbReference type="NCBI Taxonomy" id="1562974"/>
    <lineage>
        <taxon>Bacteria</taxon>
        <taxon>Pseudomonadati</taxon>
        <taxon>Pseudomonadota</taxon>
        <taxon>Betaproteobacteria</taxon>
        <taxon>Burkholderiales</taxon>
        <taxon>Comamonadaceae</taxon>
        <taxon>Comamonas</taxon>
    </lineage>
</organism>
<sequence>MATFVHHELRLLNPRFDSPLLDVLTDLEHLRRLEISGDTPPEMFFQLKQIFHLLESLSSARIEGNHTTLADYLDAPESPGGQADHLMEIKNIELAMRHIDEAIVQGASLTELDVRGLHEMTVMGLIREGDRSPGSYRSGPISISKSDHKPPEHLSVSGYMAELFAFINEPHQPKYDLMKVALAHHRFAWIHPFGNGNGRVVRLITYAMLIKYGFKVNGAGRLLNPAAVFCADREKYYQMLSAADAGTDEGLENWCTYVLTGVRDEMGKINRLTDYTYLSKSILLPAIDHAIERQYVTLTEAKILKIAVNKKEVKSADLTPAMDGMSGGQRTYQIKKMVDSHLLAPTREGSRSYVLGIRNKLLLRGVIKALTNEGFISELL</sequence>
<proteinExistence type="predicted"/>
<dbReference type="KEGG" id="cpis:HS961_09100"/>
<evidence type="ECO:0000256" key="2">
    <source>
        <dbReference type="PIRSR" id="PIRSR640198-2"/>
    </source>
</evidence>
<dbReference type="Proteomes" id="UP000515240">
    <property type="component" value="Chromosome"/>
</dbReference>
<keyword evidence="2" id="KW-0067">ATP-binding</keyword>
<keyword evidence="6" id="KW-1185">Reference proteome</keyword>
<dbReference type="InterPro" id="IPR036597">
    <property type="entry name" value="Fido-like_dom_sf"/>
</dbReference>
<evidence type="ECO:0000313" key="6">
    <source>
        <dbReference type="Proteomes" id="UP000515240"/>
    </source>
</evidence>
<evidence type="ECO:0000313" key="5">
    <source>
        <dbReference type="EMBL" id="QMV72983.1"/>
    </source>
</evidence>
<accession>A0A7G5EG58</accession>
<dbReference type="PANTHER" id="PTHR13504:SF38">
    <property type="entry name" value="FIDO DOMAIN-CONTAINING PROTEIN"/>
    <property type="match status" value="1"/>
</dbReference>
<feature type="domain" description="Fido" evidence="4">
    <location>
        <begin position="109"/>
        <end position="260"/>
    </location>
</feature>
<dbReference type="InterPro" id="IPR003812">
    <property type="entry name" value="Fido"/>
</dbReference>
<protein>
    <submittedName>
        <fullName evidence="5">Fic family protein</fullName>
    </submittedName>
</protein>
<dbReference type="Pfam" id="PF02661">
    <property type="entry name" value="Fic"/>
    <property type="match status" value="1"/>
</dbReference>
<dbReference type="Gene3D" id="1.10.3290.10">
    <property type="entry name" value="Fido-like domain"/>
    <property type="match status" value="1"/>
</dbReference>
<dbReference type="GO" id="GO:0005524">
    <property type="term" value="F:ATP binding"/>
    <property type="evidence" value="ECO:0007669"/>
    <property type="project" value="UniProtKB-KW"/>
</dbReference>
<feature type="active site" evidence="1">
    <location>
        <position position="191"/>
    </location>
</feature>
<name>A0A7G5EG58_9BURK</name>
<feature type="binding site" evidence="2">
    <location>
        <begin position="236"/>
        <end position="237"/>
    </location>
    <ligand>
        <name>ATP</name>
        <dbReference type="ChEBI" id="CHEBI:30616"/>
    </ligand>
</feature>
<dbReference type="RefSeq" id="WP_182327389.1">
    <property type="nucleotide sequence ID" value="NZ_CP058554.1"/>
</dbReference>